<comment type="caution">
    <text evidence="1">The sequence shown here is derived from an EMBL/GenBank/DDBJ whole genome shotgun (WGS) entry which is preliminary data.</text>
</comment>
<evidence type="ECO:0000313" key="2">
    <source>
        <dbReference type="Proteomes" id="UP000194632"/>
    </source>
</evidence>
<protein>
    <recommendedName>
        <fullName evidence="3">Integrase</fullName>
    </recommendedName>
</protein>
<dbReference type="Proteomes" id="UP000194632">
    <property type="component" value="Unassembled WGS sequence"/>
</dbReference>
<dbReference type="AlphaFoldDB" id="A0A243Q4M6"/>
<evidence type="ECO:0000313" key="1">
    <source>
        <dbReference type="EMBL" id="OUC76121.1"/>
    </source>
</evidence>
<organism evidence="1 2">
    <name type="scientific">Gordonia lacunae</name>
    <dbReference type="NCBI Taxonomy" id="417102"/>
    <lineage>
        <taxon>Bacteria</taxon>
        <taxon>Bacillati</taxon>
        <taxon>Actinomycetota</taxon>
        <taxon>Actinomycetes</taxon>
        <taxon>Mycobacteriales</taxon>
        <taxon>Gordoniaceae</taxon>
        <taxon>Gordonia</taxon>
    </lineage>
</organism>
<name>A0A243Q4M6_9ACTN</name>
<reference evidence="1 2" key="1">
    <citation type="submission" date="2017-05" db="EMBL/GenBank/DDBJ databases">
        <title>Biotechnological potential of actinobacteria isolated from South African environments.</title>
        <authorList>
            <person name="Le Roes-Hill M."/>
            <person name="Prins A."/>
            <person name="Durrell K.A."/>
        </authorList>
    </citation>
    <scope>NUCLEOTIDE SEQUENCE [LARGE SCALE GENOMIC DNA]</scope>
    <source>
        <strain evidence="1">BS2</strain>
    </source>
</reference>
<proteinExistence type="predicted"/>
<keyword evidence="2" id="KW-1185">Reference proteome</keyword>
<sequence length="71" mass="8016">MRRLLPNVCASVCATLRLSRPERTYNRRRRQARLGRLTPVEFEALTNTAATAAQPQLSPTVQQSRVLAICH</sequence>
<dbReference type="EMBL" id="NGFO01000040">
    <property type="protein sequence ID" value="OUC76121.1"/>
    <property type="molecule type" value="Genomic_DNA"/>
</dbReference>
<evidence type="ECO:0008006" key="3">
    <source>
        <dbReference type="Google" id="ProtNLM"/>
    </source>
</evidence>
<accession>A0A243Q4M6</accession>
<gene>
    <name evidence="1" type="ORF">CA982_23370</name>
</gene>